<evidence type="ECO:0000313" key="1">
    <source>
        <dbReference type="EMBL" id="WPL19387.1"/>
    </source>
</evidence>
<dbReference type="EMBL" id="CP121472">
    <property type="protein sequence ID" value="WPL19387.1"/>
    <property type="molecule type" value="Genomic_DNA"/>
</dbReference>
<keyword evidence="2" id="KW-1185">Reference proteome</keyword>
<evidence type="ECO:0000313" key="2">
    <source>
        <dbReference type="Proteomes" id="UP001432180"/>
    </source>
</evidence>
<accession>A0ABZ0SFU1</accession>
<organism evidence="1 2">
    <name type="scientific">Thiorhodovibrio winogradskyi</name>
    <dbReference type="NCBI Taxonomy" id="77007"/>
    <lineage>
        <taxon>Bacteria</taxon>
        <taxon>Pseudomonadati</taxon>
        <taxon>Pseudomonadota</taxon>
        <taxon>Gammaproteobacteria</taxon>
        <taxon>Chromatiales</taxon>
        <taxon>Chromatiaceae</taxon>
        <taxon>Thiorhodovibrio</taxon>
    </lineage>
</organism>
<sequence length="107" mass="11675">MRLDLDAVFGRIGHVGQVQSGNEVGAVEVIARGGLEERAGEIAKLQIPLMIAAQVELGRIGSGMQKDDDRDDALGVEQEILEILVVAHRRVVVLGFIEDAFQNPWRC</sequence>
<dbReference type="Proteomes" id="UP001432180">
    <property type="component" value="Chromosome"/>
</dbReference>
<protein>
    <submittedName>
        <fullName evidence="1">Uncharacterized protein</fullName>
    </submittedName>
</protein>
<name>A0ABZ0SFU1_9GAMM</name>
<proteinExistence type="predicted"/>
<reference evidence="1 2" key="1">
    <citation type="journal article" date="2023" name="Microorganisms">
        <title>Thiorhodovibrio frisius and Trv. litoralis spp. nov., Two Novel Members from a Clade of Fastidious Purple Sulfur Bacteria That Exhibit Unique Red-Shifted Light-Harvesting Capabilities.</title>
        <authorList>
            <person name="Methner A."/>
            <person name="Kuzyk S.B."/>
            <person name="Petersen J."/>
            <person name="Bauer S."/>
            <person name="Brinkmann H."/>
            <person name="Sichau K."/>
            <person name="Wanner G."/>
            <person name="Wolf J."/>
            <person name="Neumann-Schaal M."/>
            <person name="Henke P."/>
            <person name="Tank M."/>
            <person name="Sproer C."/>
            <person name="Bunk B."/>
            <person name="Overmann J."/>
        </authorList>
    </citation>
    <scope>NUCLEOTIDE SEQUENCE [LARGE SCALE GENOMIC DNA]</scope>
    <source>
        <strain evidence="1 2">DSM 6702</strain>
    </source>
</reference>
<gene>
    <name evidence="1" type="ORF">Thiowin_04505</name>
</gene>